<evidence type="ECO:0000313" key="3">
    <source>
        <dbReference type="EMBL" id="TVZ03362.1"/>
    </source>
</evidence>
<keyword evidence="2" id="KW-0472">Membrane</keyword>
<dbReference type="Proteomes" id="UP000460272">
    <property type="component" value="Unassembled WGS sequence"/>
</dbReference>
<dbReference type="InterPro" id="IPR011042">
    <property type="entry name" value="6-blade_b-propeller_TolB-like"/>
</dbReference>
<keyword evidence="2" id="KW-1133">Transmembrane helix</keyword>
<accession>A0A6P2BW88</accession>
<evidence type="ECO:0000313" key="4">
    <source>
        <dbReference type="Proteomes" id="UP000460272"/>
    </source>
</evidence>
<name>A0A6P2BW88_9ACTN</name>
<feature type="compositionally biased region" description="Basic and acidic residues" evidence="1">
    <location>
        <begin position="1"/>
        <end position="13"/>
    </location>
</feature>
<organism evidence="3 4">
    <name type="scientific">Trebonia kvetii</name>
    <dbReference type="NCBI Taxonomy" id="2480626"/>
    <lineage>
        <taxon>Bacteria</taxon>
        <taxon>Bacillati</taxon>
        <taxon>Actinomycetota</taxon>
        <taxon>Actinomycetes</taxon>
        <taxon>Streptosporangiales</taxon>
        <taxon>Treboniaceae</taxon>
        <taxon>Trebonia</taxon>
    </lineage>
</organism>
<feature type="region of interest" description="Disordered" evidence="1">
    <location>
        <begin position="1"/>
        <end position="24"/>
    </location>
</feature>
<evidence type="ECO:0008006" key="5">
    <source>
        <dbReference type="Google" id="ProtNLM"/>
    </source>
</evidence>
<gene>
    <name evidence="3" type="ORF">EAS64_23435</name>
</gene>
<proteinExistence type="predicted"/>
<dbReference type="SUPFAM" id="SSF50952">
    <property type="entry name" value="Soluble quinoprotein glucose dehydrogenase"/>
    <property type="match status" value="1"/>
</dbReference>
<dbReference type="RefSeq" id="WP_145856053.1">
    <property type="nucleotide sequence ID" value="NZ_RPFW01000004.1"/>
</dbReference>
<keyword evidence="4" id="KW-1185">Reference proteome</keyword>
<dbReference type="SUPFAM" id="SSF82171">
    <property type="entry name" value="DPP6 N-terminal domain-like"/>
    <property type="match status" value="1"/>
</dbReference>
<dbReference type="Gene3D" id="2.120.10.30">
    <property type="entry name" value="TolB, C-terminal domain"/>
    <property type="match status" value="1"/>
</dbReference>
<dbReference type="OrthoDB" id="3350752at2"/>
<dbReference type="EMBL" id="RPFW01000004">
    <property type="protein sequence ID" value="TVZ03362.1"/>
    <property type="molecule type" value="Genomic_DNA"/>
</dbReference>
<feature type="transmembrane region" description="Helical" evidence="2">
    <location>
        <begin position="34"/>
        <end position="55"/>
    </location>
</feature>
<evidence type="ECO:0000256" key="1">
    <source>
        <dbReference type="SAM" id="MobiDB-lite"/>
    </source>
</evidence>
<reference evidence="3 4" key="1">
    <citation type="submission" date="2018-11" db="EMBL/GenBank/DDBJ databases">
        <title>Trebonia kvetii gen.nov., sp.nov., a novel acidophilic actinobacterium, and proposal of the new actinobacterial family Treboniaceae fam. nov.</title>
        <authorList>
            <person name="Rapoport D."/>
            <person name="Sagova-Mareckova M."/>
            <person name="Sedlacek I."/>
            <person name="Provaznik J."/>
            <person name="Kralova S."/>
            <person name="Pavlinic D."/>
            <person name="Benes V."/>
            <person name="Kopecky J."/>
        </authorList>
    </citation>
    <scope>NUCLEOTIDE SEQUENCE [LARGE SCALE GENOMIC DNA]</scope>
    <source>
        <strain evidence="3 4">15Tr583</strain>
    </source>
</reference>
<dbReference type="InterPro" id="IPR011041">
    <property type="entry name" value="Quinoprot_gluc/sorb_DH_b-prop"/>
</dbReference>
<keyword evidence="2" id="KW-0812">Transmembrane</keyword>
<dbReference type="AlphaFoldDB" id="A0A6P2BW88"/>
<protein>
    <recommendedName>
        <fullName evidence="5">WD40 repeat domain-containing protein</fullName>
    </recommendedName>
</protein>
<sequence>MRSDDSSRRRALDEGDQVSFGPRRPVGRWRPGRLLIACGAVLAAVAAAAVTLIIGHGNNPPRARPASTGAVSTGEAGPRLLGVRASWELFGYGDGRVVRIQFASGRITQTAVPVQSGGPVSLVVGPHEAIISRLDYLPGYLVPDGRPARPLSGVLGTGGIVIPGPQPGTAWVQAGPSATSMPLVRMDGTETGVSARLPPFGTTSQAWPGGYSQATSDGRGGVLVSVYSETGVTYDDVRLGGFQRIAGPLAAVGPTRWLAVDCPAGRRCSNVVVDPATGARRALPGPSAEFLTAAGPGVIAPDGSAAAIAAASGDRVTLHLLNLVSGSDQQIPVSLDAESAADQTLAWSPDSRWLFVVTAQGKLAAVDARTGHVEGLGVSLPRLSLIAVRS</sequence>
<evidence type="ECO:0000256" key="2">
    <source>
        <dbReference type="SAM" id="Phobius"/>
    </source>
</evidence>
<comment type="caution">
    <text evidence="3">The sequence shown here is derived from an EMBL/GenBank/DDBJ whole genome shotgun (WGS) entry which is preliminary data.</text>
</comment>